<keyword evidence="3" id="KW-1185">Reference proteome</keyword>
<reference evidence="2 3" key="1">
    <citation type="journal article" date="2023" name="J. Hered.">
        <title>Chromosome-level genome of the wood stork (Mycteria americana) provides insight into avian chromosome evolution.</title>
        <authorList>
            <person name="Flamio R. Jr."/>
            <person name="Ramstad K.M."/>
        </authorList>
    </citation>
    <scope>NUCLEOTIDE SEQUENCE [LARGE SCALE GENOMIC DNA]</scope>
    <source>
        <strain evidence="2">JAX WOST 10</strain>
    </source>
</reference>
<accession>A0AAN7NPB2</accession>
<sequence length="455" mass="51267">MEEFMIWRVGSKTKSKITSLDFRRDYVDLFQDLLGRVPSNKALEGRGAQESCLIFKDHLFQAQELSMPTSGKSGKNSRRPAWMNKELLAKLKHKKEAYGGWKQGQVTWEEYGYTVQTRRGAVSKAEAHLGFNLAREVKGKGKASISGKRKTRENVGQLLNEAEDLVTHGMEKTDVLNAFFTSVFTSKISLQESQAPETREKVWSKEHVPFVEDDQVMEYLTTLDVHNFEGPDGIHPQVLRELANGRKEGPVNCRPVSLTSVPEKVIEQLILGTFSRHMKDKVIGNGQHGFTKGSYCLVPLSGLRDGGRVEEKRSEKRKREERRIKKRKGITTLGSRDDDDRRGNPPLCLTNLITFCDEIIGLVDEGRAVDIVYLDFNISIVSLKILIEKLVKYGLNEQTAQRVVISSLKPSQRPVIRGVSQWSMLGQILFNILINNLDDGAGFTLSNFADDTKLG</sequence>
<dbReference type="GO" id="GO:0031012">
    <property type="term" value="C:extracellular matrix"/>
    <property type="evidence" value="ECO:0007669"/>
    <property type="project" value="TreeGrafter"/>
</dbReference>
<dbReference type="Proteomes" id="UP001333110">
    <property type="component" value="Unassembled WGS sequence"/>
</dbReference>
<evidence type="ECO:0000313" key="2">
    <source>
        <dbReference type="EMBL" id="KAK4831043.1"/>
    </source>
</evidence>
<feature type="region of interest" description="Disordered" evidence="1">
    <location>
        <begin position="308"/>
        <end position="340"/>
    </location>
</feature>
<dbReference type="GO" id="GO:0007508">
    <property type="term" value="P:larval heart development"/>
    <property type="evidence" value="ECO:0007669"/>
    <property type="project" value="TreeGrafter"/>
</dbReference>
<name>A0AAN7NPB2_MYCAM</name>
<evidence type="ECO:0000256" key="1">
    <source>
        <dbReference type="SAM" id="MobiDB-lite"/>
    </source>
</evidence>
<dbReference type="AlphaFoldDB" id="A0AAN7NPB2"/>
<comment type="caution">
    <text evidence="2">The sequence shown here is derived from an EMBL/GenBank/DDBJ whole genome shotgun (WGS) entry which is preliminary data.</text>
</comment>
<proteinExistence type="predicted"/>
<evidence type="ECO:0008006" key="4">
    <source>
        <dbReference type="Google" id="ProtNLM"/>
    </source>
</evidence>
<feature type="compositionally biased region" description="Basic and acidic residues" evidence="1">
    <location>
        <begin position="308"/>
        <end position="323"/>
    </location>
</feature>
<protein>
    <recommendedName>
        <fullName evidence="4">Reverse transcriptase domain-containing protein</fullName>
    </recommendedName>
</protein>
<evidence type="ECO:0000313" key="3">
    <source>
        <dbReference type="Proteomes" id="UP001333110"/>
    </source>
</evidence>
<dbReference type="PANTHER" id="PTHR33395:SF22">
    <property type="entry name" value="REVERSE TRANSCRIPTASE DOMAIN-CONTAINING PROTEIN"/>
    <property type="match status" value="1"/>
</dbReference>
<organism evidence="2 3">
    <name type="scientific">Mycteria americana</name>
    <name type="common">Wood stork</name>
    <dbReference type="NCBI Taxonomy" id="33587"/>
    <lineage>
        <taxon>Eukaryota</taxon>
        <taxon>Metazoa</taxon>
        <taxon>Chordata</taxon>
        <taxon>Craniata</taxon>
        <taxon>Vertebrata</taxon>
        <taxon>Euteleostomi</taxon>
        <taxon>Archelosauria</taxon>
        <taxon>Archosauria</taxon>
        <taxon>Dinosauria</taxon>
        <taxon>Saurischia</taxon>
        <taxon>Theropoda</taxon>
        <taxon>Coelurosauria</taxon>
        <taxon>Aves</taxon>
        <taxon>Neognathae</taxon>
        <taxon>Neoaves</taxon>
        <taxon>Aequornithes</taxon>
        <taxon>Ciconiiformes</taxon>
        <taxon>Ciconiidae</taxon>
        <taxon>Mycteria</taxon>
    </lineage>
</organism>
<dbReference type="GO" id="GO:0061343">
    <property type="term" value="P:cell adhesion involved in heart morphogenesis"/>
    <property type="evidence" value="ECO:0007669"/>
    <property type="project" value="TreeGrafter"/>
</dbReference>
<gene>
    <name evidence="2" type="ORF">QYF61_014975</name>
</gene>
<dbReference type="EMBL" id="JAUNZN010000001">
    <property type="protein sequence ID" value="KAK4831043.1"/>
    <property type="molecule type" value="Genomic_DNA"/>
</dbReference>
<dbReference type="PANTHER" id="PTHR33395">
    <property type="entry name" value="TRANSCRIPTASE, PUTATIVE-RELATED-RELATED"/>
    <property type="match status" value="1"/>
</dbReference>